<keyword evidence="2" id="KW-1185">Reference proteome</keyword>
<organism evidence="1 2">
    <name type="scientific">Thalassospira xianhensis MCCC 1A02616</name>
    <dbReference type="NCBI Taxonomy" id="1177929"/>
    <lineage>
        <taxon>Bacteria</taxon>
        <taxon>Pseudomonadati</taxon>
        <taxon>Pseudomonadota</taxon>
        <taxon>Alphaproteobacteria</taxon>
        <taxon>Rhodospirillales</taxon>
        <taxon>Thalassospiraceae</taxon>
        <taxon>Thalassospira</taxon>
    </lineage>
</organism>
<proteinExistence type="predicted"/>
<reference evidence="1 2" key="1">
    <citation type="submission" date="2014-07" db="EMBL/GenBank/DDBJ databases">
        <title>Draft genome sequence of Thalassospira xianhensis P-4 (MCCC 1A02616).</title>
        <authorList>
            <person name="Lai Q."/>
            <person name="Shao Z."/>
        </authorList>
    </citation>
    <scope>NUCLEOTIDE SEQUENCE [LARGE SCALE GENOMIC DNA]</scope>
    <source>
        <strain evidence="1 2">MCCC 1A02616</strain>
    </source>
</reference>
<dbReference type="AlphaFoldDB" id="A0A367UEH8"/>
<name>A0A367UEH8_9PROT</name>
<dbReference type="Proteomes" id="UP000252419">
    <property type="component" value="Unassembled WGS sequence"/>
</dbReference>
<sequence length="109" mass="12280">MICPLLSRILAFAFFTAGFVPTVSLADHDKSRLEIGITIQLAEEWKASLTTTQRSFFQAMIEQPEFHLNDGIPYNRLIEMFDSKELDCVVLRVPASFGGGDHCERACRV</sequence>
<protein>
    <submittedName>
        <fullName evidence="1">Uncharacterized protein</fullName>
    </submittedName>
</protein>
<gene>
    <name evidence="1" type="ORF">TH5_07440</name>
</gene>
<comment type="caution">
    <text evidence="1">The sequence shown here is derived from an EMBL/GenBank/DDBJ whole genome shotgun (WGS) entry which is preliminary data.</text>
</comment>
<accession>A0A367UEH8</accession>
<dbReference type="EMBL" id="JPWA01000006">
    <property type="protein sequence ID" value="RCK06628.1"/>
    <property type="molecule type" value="Genomic_DNA"/>
</dbReference>
<evidence type="ECO:0000313" key="2">
    <source>
        <dbReference type="Proteomes" id="UP000252419"/>
    </source>
</evidence>
<evidence type="ECO:0000313" key="1">
    <source>
        <dbReference type="EMBL" id="RCK06628.1"/>
    </source>
</evidence>